<dbReference type="EMBL" id="JBJKBG010000006">
    <property type="protein sequence ID" value="KAL3736869.1"/>
    <property type="molecule type" value="Genomic_DNA"/>
</dbReference>
<dbReference type="Proteomes" id="UP001634007">
    <property type="component" value="Unassembled WGS sequence"/>
</dbReference>
<protein>
    <submittedName>
        <fullName evidence="2">Uncharacterized protein</fullName>
    </submittedName>
</protein>
<sequence length="254" mass="27633">MSGGADDAHPGWVDLAMTDASLVAELLVRLGHAQPPPPRASPPLKLAWSVRQRRTRQPPRNPAEKKEQEEEEKKEKGPRSRASPTTPLSWSGATSSGGGADGSEESPPLDSATRSKVSLASANTGSTTVAGKRPRKKKTLAELREEESLLLKERRNLRHELATLGLNLEKARSINQSLKRRKMGMQPQAVVPEQHEQVEAPCIPSEHTKVATQQQQRFSDIPEVKKVKSPERLELPDLNLPLEDGGPGISCAAA</sequence>
<comment type="caution">
    <text evidence="2">The sequence shown here is derived from an EMBL/GenBank/DDBJ whole genome shotgun (WGS) entry which is preliminary data.</text>
</comment>
<gene>
    <name evidence="2" type="ORF">ACJRO7_025753</name>
</gene>
<feature type="compositionally biased region" description="Basic and acidic residues" evidence="1">
    <location>
        <begin position="62"/>
        <end position="78"/>
    </location>
</feature>
<evidence type="ECO:0000313" key="3">
    <source>
        <dbReference type="Proteomes" id="UP001634007"/>
    </source>
</evidence>
<evidence type="ECO:0000256" key="1">
    <source>
        <dbReference type="SAM" id="MobiDB-lite"/>
    </source>
</evidence>
<keyword evidence="3" id="KW-1185">Reference proteome</keyword>
<proteinExistence type="predicted"/>
<feature type="region of interest" description="Disordered" evidence="1">
    <location>
        <begin position="32"/>
        <end position="141"/>
    </location>
</feature>
<dbReference type="AlphaFoldDB" id="A0ABD3KDS9"/>
<dbReference type="PANTHER" id="PTHR35099">
    <property type="entry name" value="OS02G0182700 PROTEIN"/>
    <property type="match status" value="1"/>
</dbReference>
<accession>A0ABD3KDS9</accession>
<name>A0ABD3KDS9_EUCGL</name>
<evidence type="ECO:0000313" key="2">
    <source>
        <dbReference type="EMBL" id="KAL3736869.1"/>
    </source>
</evidence>
<feature type="compositionally biased region" description="Polar residues" evidence="1">
    <location>
        <begin position="112"/>
        <end position="129"/>
    </location>
</feature>
<reference evidence="2 3" key="1">
    <citation type="submission" date="2024-11" db="EMBL/GenBank/DDBJ databases">
        <title>Chromosome-level genome assembly of Eucalyptus globulus Labill. provides insights into its genome evolution.</title>
        <authorList>
            <person name="Li X."/>
        </authorList>
    </citation>
    <scope>NUCLEOTIDE SEQUENCE [LARGE SCALE GENOMIC DNA]</scope>
    <source>
        <strain evidence="2">CL2024</strain>
        <tissue evidence="2">Fresh tender leaves</tissue>
    </source>
</reference>
<organism evidence="2 3">
    <name type="scientific">Eucalyptus globulus</name>
    <name type="common">Tasmanian blue gum</name>
    <dbReference type="NCBI Taxonomy" id="34317"/>
    <lineage>
        <taxon>Eukaryota</taxon>
        <taxon>Viridiplantae</taxon>
        <taxon>Streptophyta</taxon>
        <taxon>Embryophyta</taxon>
        <taxon>Tracheophyta</taxon>
        <taxon>Spermatophyta</taxon>
        <taxon>Magnoliopsida</taxon>
        <taxon>eudicotyledons</taxon>
        <taxon>Gunneridae</taxon>
        <taxon>Pentapetalae</taxon>
        <taxon>rosids</taxon>
        <taxon>malvids</taxon>
        <taxon>Myrtales</taxon>
        <taxon>Myrtaceae</taxon>
        <taxon>Myrtoideae</taxon>
        <taxon>Eucalypteae</taxon>
        <taxon>Eucalyptus</taxon>
    </lineage>
</organism>
<dbReference type="PANTHER" id="PTHR35099:SF10">
    <property type="entry name" value="BZIP DOMAIN-CONTAINING PROTEIN"/>
    <property type="match status" value="1"/>
</dbReference>